<evidence type="ECO:0000259" key="7">
    <source>
        <dbReference type="PROSITE" id="PS51094"/>
    </source>
</evidence>
<dbReference type="Pfam" id="PF00359">
    <property type="entry name" value="PTS_EIIA_2"/>
    <property type="match status" value="1"/>
</dbReference>
<dbReference type="PROSITE" id="PS00372">
    <property type="entry name" value="PTS_EIIA_TYPE_2_HIS"/>
    <property type="match status" value="1"/>
</dbReference>
<evidence type="ECO:0000256" key="2">
    <source>
        <dbReference type="ARBA" id="ARBA00022553"/>
    </source>
</evidence>
<comment type="caution">
    <text evidence="9">The sequence shown here is derived from an EMBL/GenBank/DDBJ whole genome shotgun (WGS) entry which is preliminary data.</text>
</comment>
<proteinExistence type="predicted"/>
<keyword evidence="5" id="KW-0598">Phosphotransferase system</keyword>
<keyword evidence="6" id="KW-0418">Kinase</keyword>
<gene>
    <name evidence="9" type="primary">fruB</name>
    <name evidence="9" type="ORF">LRP49_20155</name>
</gene>
<evidence type="ECO:0000256" key="6">
    <source>
        <dbReference type="ARBA" id="ARBA00022777"/>
    </source>
</evidence>
<dbReference type="RefSeq" id="WP_274144383.1">
    <property type="nucleotide sequence ID" value="NZ_JAJUBB010000019.1"/>
</dbReference>
<dbReference type="InterPro" id="IPR000032">
    <property type="entry name" value="HPr-like"/>
</dbReference>
<feature type="domain" description="HPr" evidence="8">
    <location>
        <begin position="281"/>
        <end position="371"/>
    </location>
</feature>
<dbReference type="InterPro" id="IPR002178">
    <property type="entry name" value="PTS_EIIA_type-2_dom"/>
</dbReference>
<evidence type="ECO:0000256" key="3">
    <source>
        <dbReference type="ARBA" id="ARBA00022597"/>
    </source>
</evidence>
<keyword evidence="10" id="KW-1185">Reference proteome</keyword>
<evidence type="ECO:0000256" key="5">
    <source>
        <dbReference type="ARBA" id="ARBA00022683"/>
    </source>
</evidence>
<keyword evidence="1" id="KW-0813">Transport</keyword>
<dbReference type="PANTHER" id="PTHR30181:SF3">
    <property type="entry name" value="MULTIPHOSPHORYL TRANSFER PROTEIN"/>
    <property type="match status" value="1"/>
</dbReference>
<dbReference type="CDD" id="cd00367">
    <property type="entry name" value="PTS-HPr_like"/>
    <property type="match status" value="1"/>
</dbReference>
<name>A0ABT5QR75_9GAMM</name>
<dbReference type="PANTHER" id="PTHR30181">
    <property type="entry name" value="MANNITOL PERMEASE IIC COMPONENT"/>
    <property type="match status" value="1"/>
</dbReference>
<dbReference type="Pfam" id="PF00381">
    <property type="entry name" value="PTS-HPr"/>
    <property type="match status" value="1"/>
</dbReference>
<organism evidence="9 10">
    <name type="scientific">Enterovibrio qingdaonensis</name>
    <dbReference type="NCBI Taxonomy" id="2899818"/>
    <lineage>
        <taxon>Bacteria</taxon>
        <taxon>Pseudomonadati</taxon>
        <taxon>Pseudomonadota</taxon>
        <taxon>Gammaproteobacteria</taxon>
        <taxon>Vibrionales</taxon>
        <taxon>Vibrionaceae</taxon>
        <taxon>Enterovibrio</taxon>
    </lineage>
</organism>
<dbReference type="PROSITE" id="PS51350">
    <property type="entry name" value="PTS_HPR_DOM"/>
    <property type="match status" value="1"/>
</dbReference>
<dbReference type="InterPro" id="IPR035895">
    <property type="entry name" value="HPr-like_sf"/>
</dbReference>
<keyword evidence="2" id="KW-0597">Phosphoprotein</keyword>
<dbReference type="InterPro" id="IPR050893">
    <property type="entry name" value="Sugar_PTS"/>
</dbReference>
<dbReference type="SUPFAM" id="SSF55594">
    <property type="entry name" value="HPr-like"/>
    <property type="match status" value="1"/>
</dbReference>
<reference evidence="9" key="1">
    <citation type="submission" date="2021-12" db="EMBL/GenBank/DDBJ databases">
        <title>Enterovibrio ZSDZ35 sp. nov. and Enterovibrio ZSDZ42 sp. nov., isolated from coastal seawater in Qingdao.</title>
        <authorList>
            <person name="Zhang P."/>
        </authorList>
    </citation>
    <scope>NUCLEOTIDE SEQUENCE</scope>
    <source>
        <strain evidence="9">ZSDZ35</strain>
    </source>
</reference>
<dbReference type="Proteomes" id="UP001149821">
    <property type="component" value="Unassembled WGS sequence"/>
</dbReference>
<protein>
    <submittedName>
        <fullName evidence="9">Fused PTS fructose transporter subunit IIA/HPr protein</fullName>
    </submittedName>
</protein>
<accession>A0ABT5QR75</accession>
<dbReference type="NCBIfam" id="NF008319">
    <property type="entry name" value="PRK11109.1"/>
    <property type="match status" value="1"/>
</dbReference>
<dbReference type="NCBIfam" id="TIGR01003">
    <property type="entry name" value="PTS_HPr_family"/>
    <property type="match status" value="1"/>
</dbReference>
<dbReference type="SUPFAM" id="SSF55804">
    <property type="entry name" value="Phoshotransferase/anion transport protein"/>
    <property type="match status" value="2"/>
</dbReference>
<dbReference type="InterPro" id="IPR016152">
    <property type="entry name" value="PTrfase/Anion_transptr"/>
</dbReference>
<keyword evidence="3" id="KW-0762">Sugar transport</keyword>
<keyword evidence="4" id="KW-0808">Transferase</keyword>
<dbReference type="Gene3D" id="3.40.930.10">
    <property type="entry name" value="Mannitol-specific EII, Chain A"/>
    <property type="match status" value="2"/>
</dbReference>
<evidence type="ECO:0000259" key="8">
    <source>
        <dbReference type="PROSITE" id="PS51350"/>
    </source>
</evidence>
<dbReference type="CDD" id="cd00211">
    <property type="entry name" value="PTS_IIA_fru"/>
    <property type="match status" value="1"/>
</dbReference>
<dbReference type="EMBL" id="JAJUBB010000019">
    <property type="protein sequence ID" value="MDD1783491.1"/>
    <property type="molecule type" value="Genomic_DNA"/>
</dbReference>
<feature type="domain" description="PTS EIIA type-2" evidence="7">
    <location>
        <begin position="2"/>
        <end position="142"/>
    </location>
</feature>
<dbReference type="PROSITE" id="PS51094">
    <property type="entry name" value="PTS_EIIA_TYPE_2"/>
    <property type="match status" value="1"/>
</dbReference>
<evidence type="ECO:0000256" key="4">
    <source>
        <dbReference type="ARBA" id="ARBA00022679"/>
    </source>
</evidence>
<dbReference type="InterPro" id="IPR001020">
    <property type="entry name" value="PTS_HPr_His_P_site"/>
</dbReference>
<dbReference type="PRINTS" id="PR00107">
    <property type="entry name" value="PHOSPHOCPHPR"/>
</dbReference>
<dbReference type="Gene3D" id="3.30.1340.10">
    <property type="entry name" value="HPr-like"/>
    <property type="match status" value="1"/>
</dbReference>
<evidence type="ECO:0000256" key="1">
    <source>
        <dbReference type="ARBA" id="ARBA00022448"/>
    </source>
</evidence>
<sequence>MLELTQRDILLGKKASNKQDAIRSIAEDLVQKGLVAEGYGEGMLEREAQNSTYLGNGIAIPHGTTTTRHLVNQTGVQIHHFAEGVDWGNGNTVYLAIGIAAKSDEHLGILKQLTHVLSADGIEEALKNANSENDILAVLNGDSQKGLLFDESVITLNFPASDLISLTAVCAGKLKNAGAVGEAFVADLVAKTPTNLGQGLWMVSSSKAVSQTAIAFISAQSAFSNNGAEVKGLIAVAASTAEHVEVLNNLTGLVFDGKASELFTDSPEAVVKVLTDVRQAGISQVFKIKNAHGLHARPGAMLVNVAKKFDSKIWVANVSADGAQVNAKSLMKVISLGVKRDHELEFIADGADAQQALDAIGEAIADGLGEGR</sequence>
<evidence type="ECO:0000313" key="10">
    <source>
        <dbReference type="Proteomes" id="UP001149821"/>
    </source>
</evidence>
<dbReference type="PROSITE" id="PS00369">
    <property type="entry name" value="PTS_HPR_HIS"/>
    <property type="match status" value="1"/>
</dbReference>
<evidence type="ECO:0000313" key="9">
    <source>
        <dbReference type="EMBL" id="MDD1783491.1"/>
    </source>
</evidence>